<evidence type="ECO:0000313" key="2">
    <source>
        <dbReference type="EMBL" id="TPI02818.1"/>
    </source>
</evidence>
<organism evidence="2 3">
    <name type="scientific">Mycoplasma struthionis</name>
    <dbReference type="NCBI Taxonomy" id="538220"/>
    <lineage>
        <taxon>Bacteria</taxon>
        <taxon>Bacillati</taxon>
        <taxon>Mycoplasmatota</taxon>
        <taxon>Mollicutes</taxon>
        <taxon>Mycoplasmataceae</taxon>
        <taxon>Mycoplasma</taxon>
    </lineage>
</organism>
<reference evidence="2 3" key="1">
    <citation type="submission" date="2019-06" db="EMBL/GenBank/DDBJ databases">
        <title>A comparative genomics study of ostrich specific Mycoplasmas.</title>
        <authorList>
            <person name="Botes A."/>
            <person name="Nel T."/>
        </authorList>
    </citation>
    <scope>NUCLEOTIDE SEQUENCE [LARGE SCALE GENOMIC DNA]</scope>
    <source>
        <strain evidence="2 3">Ms01</strain>
    </source>
</reference>
<accession>A0A502M828</accession>
<keyword evidence="1" id="KW-0472">Membrane</keyword>
<keyword evidence="1" id="KW-1133">Transmembrane helix</keyword>
<dbReference type="RefSeq" id="WP_140700872.1">
    <property type="nucleotide sequence ID" value="NZ_VFSY01000007.1"/>
</dbReference>
<proteinExistence type="predicted"/>
<dbReference type="EMBL" id="VFSY01000007">
    <property type="protein sequence ID" value="TPI02818.1"/>
    <property type="molecule type" value="Genomic_DNA"/>
</dbReference>
<name>A0A502M828_9MOLU</name>
<gene>
    <name evidence="2" type="ORF">FJM01_00290</name>
</gene>
<dbReference type="AlphaFoldDB" id="A0A502M828"/>
<comment type="caution">
    <text evidence="2">The sequence shown here is derived from an EMBL/GenBank/DDBJ whole genome shotgun (WGS) entry which is preliminary data.</text>
</comment>
<evidence type="ECO:0000313" key="3">
    <source>
        <dbReference type="Proteomes" id="UP000317904"/>
    </source>
</evidence>
<dbReference type="Proteomes" id="UP000317904">
    <property type="component" value="Unassembled WGS sequence"/>
</dbReference>
<feature type="transmembrane region" description="Helical" evidence="1">
    <location>
        <begin position="81"/>
        <end position="99"/>
    </location>
</feature>
<evidence type="ECO:0000256" key="1">
    <source>
        <dbReference type="SAM" id="Phobius"/>
    </source>
</evidence>
<keyword evidence="1" id="KW-0812">Transmembrane</keyword>
<protein>
    <submittedName>
        <fullName evidence="2">Uncharacterized protein</fullName>
    </submittedName>
</protein>
<sequence length="598" mass="71772">MSKEVNFNDIFLDPYNKFYEPVKVAFKENFDEVYKRLFEDNNEEYVAEIKSCDSRISELNLLNTKEEKQNSIKARRFAQKLMFVLFFFIIGLPFIPLYIKNKKIIQKFENEKREREKEISSLKEKREKLIVYICQNKNLGDLTEEVLKTINIQRLYDAKIEDLLGILNTNEENTYLNIEKYDIRNSTFYQVIYHTLKYKMVTTRAYKSVLVKSGDSLETLRIEGVHVEKTPYLDYKKANLLPTNYLKDLDFYNNKENLSAKEYEKLKKKDTFLLENPEFYNFYNFSYNDEIKFATYFQVSVQEKMIDIAKKFTDSKPDFNKRKNIIYSKNSIFAPDLEKLSFSKSSKFISLLFNKTYNNFKWFLFDYLWTRMGSTFKFLTFAYANKYIASENLEDADNKGYSSDYQDNKKVNTEVSFGYPFWFNRLSEHDYIKMFTKNPALDYIIDDLQFEVKNNSMEVSVFLKNFWTEQKIDRQYVKGFYVDVPYTKYNEFKEKRTIYFTPFLRLEDGQITVNRNPMILLNNMIMEEINTKLYSSMIIYDEEVLKAIIIKIIEIYTKYPELKTNSFIHVDKFGFSIIIEEDKKKILSLEEFDEIINS</sequence>